<dbReference type="Gene3D" id="1.10.1060.10">
    <property type="entry name" value="Alpha-helical ferredoxin"/>
    <property type="match status" value="1"/>
</dbReference>
<keyword evidence="5" id="KW-0274">FAD</keyword>
<feature type="domain" description="4Fe-4S ferredoxin-type" evidence="13">
    <location>
        <begin position="644"/>
        <end position="676"/>
    </location>
</feature>
<comment type="cofactor">
    <cofactor evidence="1">
        <name>FAD</name>
        <dbReference type="ChEBI" id="CHEBI:57692"/>
    </cofactor>
</comment>
<feature type="domain" description="FAD-binding PCMH-type" evidence="14">
    <location>
        <begin position="49"/>
        <end position="282"/>
    </location>
</feature>
<dbReference type="GO" id="GO:1903457">
    <property type="term" value="P:lactate catabolic process"/>
    <property type="evidence" value="ECO:0007669"/>
    <property type="project" value="TreeGrafter"/>
</dbReference>
<evidence type="ECO:0000256" key="11">
    <source>
        <dbReference type="ARBA" id="ARBA00060924"/>
    </source>
</evidence>
<dbReference type="GO" id="GO:0051539">
    <property type="term" value="F:4 iron, 4 sulfur cluster binding"/>
    <property type="evidence" value="ECO:0007669"/>
    <property type="project" value="UniProtKB-KW"/>
</dbReference>
<dbReference type="InterPro" id="IPR004113">
    <property type="entry name" value="FAD-bd_oxidored_4_C"/>
</dbReference>
<evidence type="ECO:0000256" key="2">
    <source>
        <dbReference type="ARBA" id="ARBA00022485"/>
    </source>
</evidence>
<name>A0AAV2UY87_LEGPN</name>
<dbReference type="Pfam" id="PF13183">
    <property type="entry name" value="Fer4_8"/>
    <property type="match status" value="1"/>
</dbReference>
<comment type="similarity">
    <text evidence="11">In the N-terminal section; belongs to the FAD-binding oxidoreductase/transferase type 4 family.</text>
</comment>
<dbReference type="PROSITE" id="PS51379">
    <property type="entry name" value="4FE4S_FER_2"/>
    <property type="match status" value="1"/>
</dbReference>
<dbReference type="Gene3D" id="3.30.465.10">
    <property type="match status" value="1"/>
</dbReference>
<dbReference type="GO" id="GO:0071949">
    <property type="term" value="F:FAD binding"/>
    <property type="evidence" value="ECO:0007669"/>
    <property type="project" value="InterPro"/>
</dbReference>
<dbReference type="SUPFAM" id="SSF56176">
    <property type="entry name" value="FAD-binding/transporter-associated domain-like"/>
    <property type="match status" value="1"/>
</dbReference>
<dbReference type="PROSITE" id="PS51387">
    <property type="entry name" value="FAD_PCMH"/>
    <property type="match status" value="1"/>
</dbReference>
<dbReference type="Gene3D" id="3.30.70.2740">
    <property type="match status" value="1"/>
</dbReference>
<dbReference type="InterPro" id="IPR006094">
    <property type="entry name" value="Oxid_FAD_bind_N"/>
</dbReference>
<protein>
    <recommendedName>
        <fullName evidence="12">D-2-hydroxyglutarate dehydrogenase</fullName>
        <ecNumber evidence="9">1.1.99.39</ecNumber>
    </recommendedName>
</protein>
<dbReference type="GO" id="GO:0004458">
    <property type="term" value="F:D-lactate dehydrogenase (cytochrome) activity"/>
    <property type="evidence" value="ECO:0007669"/>
    <property type="project" value="TreeGrafter"/>
</dbReference>
<evidence type="ECO:0000256" key="10">
    <source>
        <dbReference type="ARBA" id="ARBA00051291"/>
    </source>
</evidence>
<dbReference type="GO" id="GO:0046872">
    <property type="term" value="F:metal ion binding"/>
    <property type="evidence" value="ECO:0007669"/>
    <property type="project" value="UniProtKB-KW"/>
</dbReference>
<dbReference type="AlphaFoldDB" id="A0AAV2UY87"/>
<evidence type="ECO:0000256" key="8">
    <source>
        <dbReference type="ARBA" id="ARBA00023014"/>
    </source>
</evidence>
<dbReference type="InterPro" id="IPR017900">
    <property type="entry name" value="4Fe4S_Fe_S_CS"/>
</dbReference>
<dbReference type="Proteomes" id="UP000010102">
    <property type="component" value="Chromosome"/>
</dbReference>
<dbReference type="PANTHER" id="PTHR11748">
    <property type="entry name" value="D-LACTATE DEHYDROGENASE"/>
    <property type="match status" value="1"/>
</dbReference>
<evidence type="ECO:0000259" key="13">
    <source>
        <dbReference type="PROSITE" id="PS51379"/>
    </source>
</evidence>
<dbReference type="InterPro" id="IPR016166">
    <property type="entry name" value="FAD-bd_PCMH"/>
</dbReference>
<evidence type="ECO:0000313" key="15">
    <source>
        <dbReference type="EMBL" id="CCD05692.1"/>
    </source>
</evidence>
<evidence type="ECO:0000256" key="3">
    <source>
        <dbReference type="ARBA" id="ARBA00022630"/>
    </source>
</evidence>
<evidence type="ECO:0000256" key="5">
    <source>
        <dbReference type="ARBA" id="ARBA00022827"/>
    </source>
</evidence>
<evidence type="ECO:0000313" key="16">
    <source>
        <dbReference type="Proteomes" id="UP000010102"/>
    </source>
</evidence>
<evidence type="ECO:0000256" key="7">
    <source>
        <dbReference type="ARBA" id="ARBA00023004"/>
    </source>
</evidence>
<keyword evidence="3" id="KW-0285">Flavoprotein</keyword>
<evidence type="ECO:0000256" key="12">
    <source>
        <dbReference type="ARBA" id="ARBA00067680"/>
    </source>
</evidence>
<dbReference type="InterPro" id="IPR009051">
    <property type="entry name" value="Helical_ferredxn"/>
</dbReference>
<comment type="catalytic activity">
    <reaction evidence="10">
        <text>(R)-2-hydroxyglutarate + A = 2-oxoglutarate + AH2</text>
        <dbReference type="Rhea" id="RHEA:38295"/>
        <dbReference type="ChEBI" id="CHEBI:13193"/>
        <dbReference type="ChEBI" id="CHEBI:15801"/>
        <dbReference type="ChEBI" id="CHEBI:16810"/>
        <dbReference type="ChEBI" id="CHEBI:17499"/>
        <dbReference type="EC" id="1.1.99.39"/>
    </reaction>
    <physiologicalReaction direction="left-to-right" evidence="10">
        <dbReference type="Rhea" id="RHEA:38296"/>
    </physiologicalReaction>
</comment>
<dbReference type="FunFam" id="3.30.70.2740:FF:000003">
    <property type="entry name" value="Oxidoreductase, FAD-binding, putative"/>
    <property type="match status" value="1"/>
</dbReference>
<dbReference type="InterPro" id="IPR016164">
    <property type="entry name" value="FAD-linked_Oxase-like_C"/>
</dbReference>
<dbReference type="EMBL" id="FQ958210">
    <property type="protein sequence ID" value="CCD05692.1"/>
    <property type="molecule type" value="Genomic_DNA"/>
</dbReference>
<dbReference type="EC" id="1.1.99.39" evidence="9"/>
<dbReference type="PROSITE" id="PS00198">
    <property type="entry name" value="4FE4S_FER_1"/>
    <property type="match status" value="1"/>
</dbReference>
<evidence type="ECO:0000256" key="6">
    <source>
        <dbReference type="ARBA" id="ARBA00023002"/>
    </source>
</evidence>
<keyword evidence="6" id="KW-0560">Oxidoreductase</keyword>
<dbReference type="InterPro" id="IPR017896">
    <property type="entry name" value="4Fe4S_Fe-S-bd"/>
</dbReference>
<organism evidence="15 16">
    <name type="scientific">Legionella pneumophila subsp. pneumophila</name>
    <dbReference type="NCBI Taxonomy" id="91891"/>
    <lineage>
        <taxon>Bacteria</taxon>
        <taxon>Pseudomonadati</taxon>
        <taxon>Pseudomonadota</taxon>
        <taxon>Gammaproteobacteria</taxon>
        <taxon>Legionellales</taxon>
        <taxon>Legionellaceae</taxon>
        <taxon>Legionella</taxon>
    </lineage>
</organism>
<sequence length="1002" mass="113615">MIPRLTSSTATPRKIRLFLEQLEKIPDFHGEIDEALSSRIVLSTDNSVYQIIPEAIIFPKSENDISHIFKLASSEQFRDLTFTPRGGGTGTNGQSLNAGIIIDCSRFMNHIVEINPDEDWVLVEPGVVLDQLNEYLKPYNKFFAPALSPSNRATIGGMVNTDASGKGSRLYGKTSQHILALTAVYLGGEVHTSEEIDVSLLDNMKKLPGQVGQFYKQLDKTVQEHREAIDRQLPKLHRFVSGYNLAKIYSNDGKRFNANYILAGSEGTLAYVTKIKLKLTNIPKYKCLFVVLYPTFSDALEHAKHLVAFDPEAIETIDSTILKLAKTDIIYHSLKSFLNSGSNSQVDAINLIEFVANDEKELLHHAQLLKKNLKGTDFHFVTNNEDIINLWELRKRSVGLLGKVKGVRKPISGVEDTVVSPEYLADYVKEFRELLDSHGVSYGMFGHVDVGCLHVRPELNLMDAKDREIYYEIIEKVVQLVHKYGGVLWGEHGKGFRSEFVPVFFGEELYNELRKIKSSCDPFNQLNPGKIAVPLGSHDSLASIRSEKTRADVDGQINYQYRDSYQLPLNCNGNGACFDYKLQDVMCPSYKISRDRIHSPKGRASLVREWLRQLSALAGKRELTWPLKKRLNTYKKNHGQYDFSHEVYNALEGCLGCQACRSQCPVNINVPSFKAKFLQTYHTRYSRSIKDYLIAYSERVGYFQSLFPELANFCLSNKLVKYCLHKYTGLVDLPLFSSPNLKSLLKANNIPWLDLNHLPASEKTVIYIQDWVTSFYEAELVLKACQLIKKLGFQVYVLPWFENGKTLHDNGMLQSFAKITRKNALMLKKLSDHGLTMIGLDPAMVLTYRYEYSEYLHENYTSKILLIQEWLSQILGSEKVNELPIKANEKLNQYLLLSHCTEQANCSEALIQWQKVFQFFGLTLVAEKTGCCGMAGAYGHESIHQFNSHGLFDLSWKDYFECSTGLSNTLVDGYSCRAQVKRLTGLKASHPVEILLGLFEQV</sequence>
<dbReference type="GO" id="GO:0008720">
    <property type="term" value="F:D-lactate dehydrogenase (NAD+) activity"/>
    <property type="evidence" value="ECO:0007669"/>
    <property type="project" value="TreeGrafter"/>
</dbReference>
<evidence type="ECO:0000256" key="4">
    <source>
        <dbReference type="ARBA" id="ARBA00022723"/>
    </source>
</evidence>
<keyword evidence="8" id="KW-0411">Iron-sulfur</keyword>
<keyword evidence="4" id="KW-0479">Metal-binding</keyword>
<keyword evidence="2" id="KW-0004">4Fe-4S</keyword>
<evidence type="ECO:0000256" key="9">
    <source>
        <dbReference type="ARBA" id="ARBA00039003"/>
    </source>
</evidence>
<accession>A0AAV2UY87</accession>
<reference evidence="15 16" key="1">
    <citation type="submission" date="2011-07" db="EMBL/GenBank/DDBJ databases">
        <authorList>
            <person name="Genoscope - CEA"/>
        </authorList>
    </citation>
    <scope>NUCLEOTIDE SEQUENCE [LARGE SCALE GENOMIC DNA]</scope>
    <source>
        <strain evidence="16">lorraine</strain>
    </source>
</reference>
<evidence type="ECO:0000256" key="1">
    <source>
        <dbReference type="ARBA" id="ARBA00001974"/>
    </source>
</evidence>
<keyword evidence="7" id="KW-0408">Iron</keyword>
<dbReference type="InterPro" id="IPR036318">
    <property type="entry name" value="FAD-bd_PCMH-like_sf"/>
</dbReference>
<dbReference type="GO" id="GO:0051990">
    <property type="term" value="F:(R)-2-hydroxyglutarate dehydrogenase activity"/>
    <property type="evidence" value="ECO:0007669"/>
    <property type="project" value="UniProtKB-EC"/>
</dbReference>
<dbReference type="KEGG" id="lpo:LPO_1664"/>
<dbReference type="SUPFAM" id="SSF55103">
    <property type="entry name" value="FAD-linked oxidases, C-terminal domain"/>
    <property type="match status" value="1"/>
</dbReference>
<evidence type="ECO:0000259" key="14">
    <source>
        <dbReference type="PROSITE" id="PS51387"/>
    </source>
</evidence>
<proteinExistence type="inferred from homology"/>
<dbReference type="Pfam" id="PF01565">
    <property type="entry name" value="FAD_binding_4"/>
    <property type="match status" value="1"/>
</dbReference>
<dbReference type="InterPro" id="IPR016169">
    <property type="entry name" value="FAD-bd_PCMH_sub2"/>
</dbReference>
<dbReference type="Pfam" id="PF02913">
    <property type="entry name" value="FAD-oxidase_C"/>
    <property type="match status" value="1"/>
</dbReference>
<dbReference type="SUPFAM" id="SSF46548">
    <property type="entry name" value="alpha-helical ferredoxin"/>
    <property type="match status" value="1"/>
</dbReference>
<dbReference type="RefSeq" id="WP_014841749.1">
    <property type="nucleotide sequence ID" value="NC_018139.1"/>
</dbReference>
<gene>
    <name evidence="15" type="primary">ydiJ</name>
    <name evidence="15" type="ORF">LPO_1664</name>
</gene>
<dbReference type="PANTHER" id="PTHR11748:SF119">
    <property type="entry name" value="D-2-HYDROXYGLUTARATE DEHYDROGENASE"/>
    <property type="match status" value="1"/>
</dbReference>